<keyword evidence="2" id="KW-0732">Signal</keyword>
<keyword evidence="4" id="KW-1185">Reference proteome</keyword>
<dbReference type="EMBL" id="JAHLJV010000154">
    <property type="protein sequence ID" value="KAK1566190.1"/>
    <property type="molecule type" value="Genomic_DNA"/>
</dbReference>
<proteinExistence type="predicted"/>
<evidence type="ECO:0000256" key="2">
    <source>
        <dbReference type="SAM" id="SignalP"/>
    </source>
</evidence>
<dbReference type="Gene3D" id="1.20.1280.140">
    <property type="match status" value="1"/>
</dbReference>
<dbReference type="PANTHER" id="PTHR38123">
    <property type="entry name" value="CELL WALL SERINE-THREONINE-RICH GALACTOMANNOPROTEIN MP1 (AFU_ORTHOLOGUE AFUA_4G03240)"/>
    <property type="match status" value="1"/>
</dbReference>
<feature type="signal peptide" evidence="2">
    <location>
        <begin position="1"/>
        <end position="17"/>
    </location>
</feature>
<evidence type="ECO:0000313" key="4">
    <source>
        <dbReference type="Proteomes" id="UP001230504"/>
    </source>
</evidence>
<dbReference type="AlphaFoldDB" id="A0AAD8PJW1"/>
<dbReference type="PANTHER" id="PTHR38123:SF6">
    <property type="entry name" value="CELL WALL SERINE-THREONINE-RICH GALACTOMANNOPROTEIN MP1 (AFU_ORTHOLOGUE AFUA_4G03240)"/>
    <property type="match status" value="1"/>
</dbReference>
<organism evidence="3 4">
    <name type="scientific">Colletotrichum navitas</name>
    <dbReference type="NCBI Taxonomy" id="681940"/>
    <lineage>
        <taxon>Eukaryota</taxon>
        <taxon>Fungi</taxon>
        <taxon>Dikarya</taxon>
        <taxon>Ascomycota</taxon>
        <taxon>Pezizomycotina</taxon>
        <taxon>Sordariomycetes</taxon>
        <taxon>Hypocreomycetidae</taxon>
        <taxon>Glomerellales</taxon>
        <taxon>Glomerellaceae</taxon>
        <taxon>Colletotrichum</taxon>
        <taxon>Colletotrichum graminicola species complex</taxon>
    </lineage>
</organism>
<evidence type="ECO:0000256" key="1">
    <source>
        <dbReference type="SAM" id="MobiDB-lite"/>
    </source>
</evidence>
<name>A0AAD8PJW1_9PEZI</name>
<accession>A0AAD8PJW1</accession>
<dbReference type="GeneID" id="85443611"/>
<feature type="chain" id="PRO_5042070928" evidence="2">
    <location>
        <begin position="18"/>
        <end position="298"/>
    </location>
</feature>
<dbReference type="GO" id="GO:0005576">
    <property type="term" value="C:extracellular region"/>
    <property type="evidence" value="ECO:0007669"/>
    <property type="project" value="TreeGrafter"/>
</dbReference>
<dbReference type="Pfam" id="PF12296">
    <property type="entry name" value="HsbA"/>
    <property type="match status" value="1"/>
</dbReference>
<feature type="region of interest" description="Disordered" evidence="1">
    <location>
        <begin position="192"/>
        <end position="221"/>
    </location>
</feature>
<sequence>MQLTKTLLFALIGTAFAAPTEKRQASVIQAAVNSVQGSITKLDTAVKGVGDDISTAQPVLAAATDLDTAIKKAGSDIGAAQPLQLQEALGLQNLATQLQTSTGTLIDDIIAKKPNFDKLGVSKVVLQNLQQQKSTVETLGSSLISKVPAIGQGIAQQAIDSVGATIDKGIQAYSGSAAAAVANGALPAAKPGDSTAASSAAAPATPKSPAPAPNTLATAPKAADAAPAGGIGNLLGALGGAGGAGGLGSPTGGAAGGAGGAGGLGSLLGLLGGGGGAGGAGGLGALLGLLGGLGGAAP</sequence>
<gene>
    <name evidence="3" type="ORF">LY79DRAFT_572523</name>
</gene>
<feature type="compositionally biased region" description="Low complexity" evidence="1">
    <location>
        <begin position="192"/>
        <end position="205"/>
    </location>
</feature>
<evidence type="ECO:0000313" key="3">
    <source>
        <dbReference type="EMBL" id="KAK1566190.1"/>
    </source>
</evidence>
<protein>
    <submittedName>
        <fullName evidence="3">Hydrophobic surface binding protein A-domain-containing protein</fullName>
    </submittedName>
</protein>
<comment type="caution">
    <text evidence="3">The sequence shown here is derived from an EMBL/GenBank/DDBJ whole genome shotgun (WGS) entry which is preliminary data.</text>
</comment>
<dbReference type="RefSeq" id="XP_060407392.1">
    <property type="nucleotide sequence ID" value="XM_060559371.1"/>
</dbReference>
<dbReference type="Proteomes" id="UP001230504">
    <property type="component" value="Unassembled WGS sequence"/>
</dbReference>
<dbReference type="InterPro" id="IPR021054">
    <property type="entry name" value="Cell_wall_mannoprotein_1"/>
</dbReference>
<reference evidence="3" key="1">
    <citation type="submission" date="2021-06" db="EMBL/GenBank/DDBJ databases">
        <title>Comparative genomics, transcriptomics and evolutionary studies reveal genomic signatures of adaptation to plant cell wall in hemibiotrophic fungi.</title>
        <authorList>
            <consortium name="DOE Joint Genome Institute"/>
            <person name="Baroncelli R."/>
            <person name="Diaz J.F."/>
            <person name="Benocci T."/>
            <person name="Peng M."/>
            <person name="Battaglia E."/>
            <person name="Haridas S."/>
            <person name="Andreopoulos W."/>
            <person name="Labutti K."/>
            <person name="Pangilinan J."/>
            <person name="Floch G.L."/>
            <person name="Makela M.R."/>
            <person name="Henrissat B."/>
            <person name="Grigoriev I.V."/>
            <person name="Crouch J.A."/>
            <person name="De Vries R.P."/>
            <person name="Sukno S.A."/>
            <person name="Thon M.R."/>
        </authorList>
    </citation>
    <scope>NUCLEOTIDE SEQUENCE</scope>
    <source>
        <strain evidence="3">CBS 125086</strain>
    </source>
</reference>